<dbReference type="KEGG" id="cuh:BJN34_21685"/>
<organism evidence="2 3">
    <name type="scientific">Cupriavidus necator</name>
    <name type="common">Alcaligenes eutrophus</name>
    <name type="synonym">Ralstonia eutropha</name>
    <dbReference type="NCBI Taxonomy" id="106590"/>
    <lineage>
        <taxon>Bacteria</taxon>
        <taxon>Pseudomonadati</taxon>
        <taxon>Pseudomonadota</taxon>
        <taxon>Betaproteobacteria</taxon>
        <taxon>Burkholderiales</taxon>
        <taxon>Burkholderiaceae</taxon>
        <taxon>Cupriavidus</taxon>
    </lineage>
</organism>
<dbReference type="EMBL" id="CP017758">
    <property type="protein sequence ID" value="AQV96483.1"/>
    <property type="molecule type" value="Genomic_DNA"/>
</dbReference>
<accession>A0A1U9UUY3</accession>
<name>A0A1U9UUY3_CUPNE</name>
<dbReference type="Proteomes" id="UP000189627">
    <property type="component" value="Chromosome 2"/>
</dbReference>
<reference evidence="3" key="1">
    <citation type="submission" date="2017-02" db="EMBL/GenBank/DDBJ databases">
        <title>Complete genome sequence of Cupriavidus necator strain NH9, a 3-chlorobenzoate degrader.</title>
        <authorList>
            <person name="Moriuchi R."/>
            <person name="Dohra H."/>
            <person name="Ogawa N."/>
        </authorList>
    </citation>
    <scope>NUCLEOTIDE SEQUENCE [LARGE SCALE GENOMIC DNA]</scope>
    <source>
        <strain evidence="3">NH9</strain>
    </source>
</reference>
<protein>
    <submittedName>
        <fullName evidence="2">Uncharacterized protein</fullName>
    </submittedName>
</protein>
<sequence length="158" mass="17031">MPYGRGFASHMTLAPPITHTTPGKRTHASTRSAPCPQAVMTVTDKSSPPAKARRRRGAPPQAYRVVDWEIRPAPDGEFTLAFVAVTDPADTRPASTAGHSYQMGLHELRRLVEELTNELDPERAKASREQANAALVADSSGNEADTRIVLSAYGLLGN</sequence>
<dbReference type="RefSeq" id="WP_123957933.1">
    <property type="nucleotide sequence ID" value="NZ_CP017758.1"/>
</dbReference>
<gene>
    <name evidence="2" type="ORF">BJN34_21685</name>
</gene>
<evidence type="ECO:0000313" key="2">
    <source>
        <dbReference type="EMBL" id="AQV96483.1"/>
    </source>
</evidence>
<dbReference type="AlphaFoldDB" id="A0A1U9UUY3"/>
<proteinExistence type="predicted"/>
<evidence type="ECO:0000256" key="1">
    <source>
        <dbReference type="SAM" id="MobiDB-lite"/>
    </source>
</evidence>
<evidence type="ECO:0000313" key="3">
    <source>
        <dbReference type="Proteomes" id="UP000189627"/>
    </source>
</evidence>
<feature type="region of interest" description="Disordered" evidence="1">
    <location>
        <begin position="1"/>
        <end position="60"/>
    </location>
</feature>